<dbReference type="Proteomes" id="UP000465601">
    <property type="component" value="Unassembled WGS sequence"/>
</dbReference>
<feature type="domain" description="DUF6273" evidence="1">
    <location>
        <begin position="22"/>
        <end position="202"/>
    </location>
</feature>
<organism evidence="2 3">
    <name type="scientific">Alkaliphilus serpentinus</name>
    <dbReference type="NCBI Taxonomy" id="1482731"/>
    <lineage>
        <taxon>Bacteria</taxon>
        <taxon>Bacillati</taxon>
        <taxon>Bacillota</taxon>
        <taxon>Clostridia</taxon>
        <taxon>Peptostreptococcales</taxon>
        <taxon>Natronincolaceae</taxon>
        <taxon>Alkaliphilus</taxon>
    </lineage>
</organism>
<gene>
    <name evidence="2" type="ORF">F8153_15890</name>
</gene>
<evidence type="ECO:0000259" key="1">
    <source>
        <dbReference type="Pfam" id="PF19789"/>
    </source>
</evidence>
<dbReference type="Pfam" id="PF19789">
    <property type="entry name" value="DUF6273"/>
    <property type="match status" value="1"/>
</dbReference>
<proteinExistence type="predicted"/>
<evidence type="ECO:0000313" key="2">
    <source>
        <dbReference type="EMBL" id="KAB3524434.1"/>
    </source>
</evidence>
<accession>A0A833M6R8</accession>
<protein>
    <recommendedName>
        <fullName evidence="1">DUF6273 domain-containing protein</fullName>
    </recommendedName>
</protein>
<dbReference type="EMBL" id="WBZB01000082">
    <property type="protein sequence ID" value="KAB3524434.1"/>
    <property type="molecule type" value="Genomic_DNA"/>
</dbReference>
<dbReference type="AlphaFoldDB" id="A0A833M6R8"/>
<evidence type="ECO:0000313" key="3">
    <source>
        <dbReference type="Proteomes" id="UP000465601"/>
    </source>
</evidence>
<comment type="caution">
    <text evidence="2">The sequence shown here is derived from an EMBL/GenBank/DDBJ whole genome shotgun (WGS) entry which is preliminary data.</text>
</comment>
<reference evidence="2 3" key="1">
    <citation type="submission" date="2019-10" db="EMBL/GenBank/DDBJ databases">
        <title>Alkaliphilus serpentinus sp. nov. and Alkaliphilus pronyensis sp. nov., two novel anaerobic alkaliphilic species isolated from the serpentinized-hosted hydrothermal field of the Prony Bay (New Caledonia).</title>
        <authorList>
            <person name="Postec A."/>
        </authorList>
    </citation>
    <scope>NUCLEOTIDE SEQUENCE [LARGE SCALE GENOMIC DNA]</scope>
    <source>
        <strain evidence="2 3">LacT</strain>
    </source>
</reference>
<sequence length="203" mass="23832">MRVGKVIKFGDYDWRVLKVKDDRVLLLTEHMIEQQPYHNCKGEVTWAQCSLRNYLNSDFYNCFTLNEQERILQVSNINSNNPWYESEGGEQTLDYVFLLSIEEVVCNFFGDSSKNLVSRSSKQRYWFQKKDDNNNKRMAILDGHSWWWWLRSPGRDNKRAAYIHGDGNVGIQGNGTYNYNSKNVHCITGKNYGGVRPALWIKK</sequence>
<dbReference type="OrthoDB" id="384490at2"/>
<keyword evidence="3" id="KW-1185">Reference proteome</keyword>
<dbReference type="InterPro" id="IPR046240">
    <property type="entry name" value="DUF6273"/>
</dbReference>
<name>A0A833M6R8_9FIRM</name>